<accession>A0AAE1RTV9</accession>
<dbReference type="Proteomes" id="UP001291623">
    <property type="component" value="Unassembled WGS sequence"/>
</dbReference>
<evidence type="ECO:0000313" key="3">
    <source>
        <dbReference type="Proteomes" id="UP001291623"/>
    </source>
</evidence>
<dbReference type="Gene3D" id="2.40.50.140">
    <property type="entry name" value="Nucleic acid-binding proteins"/>
    <property type="match status" value="1"/>
</dbReference>
<gene>
    <name evidence="2" type="ORF">RND71_023150</name>
</gene>
<dbReference type="Pfam" id="PF21473">
    <property type="entry name" value="OB_Ssb-like"/>
    <property type="match status" value="1"/>
</dbReference>
<name>A0AAE1RTV9_9SOLA</name>
<dbReference type="InterPro" id="IPR048970">
    <property type="entry name" value="OB_Ssb-like"/>
</dbReference>
<proteinExistence type="predicted"/>
<dbReference type="SUPFAM" id="SSF50249">
    <property type="entry name" value="Nucleic acid-binding proteins"/>
    <property type="match status" value="1"/>
</dbReference>
<comment type="caution">
    <text evidence="2">The sequence shown here is derived from an EMBL/GenBank/DDBJ whole genome shotgun (WGS) entry which is preliminary data.</text>
</comment>
<organism evidence="2 3">
    <name type="scientific">Anisodus tanguticus</name>
    <dbReference type="NCBI Taxonomy" id="243964"/>
    <lineage>
        <taxon>Eukaryota</taxon>
        <taxon>Viridiplantae</taxon>
        <taxon>Streptophyta</taxon>
        <taxon>Embryophyta</taxon>
        <taxon>Tracheophyta</taxon>
        <taxon>Spermatophyta</taxon>
        <taxon>Magnoliopsida</taxon>
        <taxon>eudicotyledons</taxon>
        <taxon>Gunneridae</taxon>
        <taxon>Pentapetalae</taxon>
        <taxon>asterids</taxon>
        <taxon>lamiids</taxon>
        <taxon>Solanales</taxon>
        <taxon>Solanaceae</taxon>
        <taxon>Solanoideae</taxon>
        <taxon>Hyoscyameae</taxon>
        <taxon>Anisodus</taxon>
    </lineage>
</organism>
<evidence type="ECO:0000259" key="1">
    <source>
        <dbReference type="Pfam" id="PF21473"/>
    </source>
</evidence>
<protein>
    <recommendedName>
        <fullName evidence="1">Single-stranded DNA binding protein Ssb-like OB fold domain-containing protein</fullName>
    </recommendedName>
</protein>
<dbReference type="EMBL" id="JAVYJV010000012">
    <property type="protein sequence ID" value="KAK4357540.1"/>
    <property type="molecule type" value="Genomic_DNA"/>
</dbReference>
<evidence type="ECO:0000313" key="2">
    <source>
        <dbReference type="EMBL" id="KAK4357540.1"/>
    </source>
</evidence>
<keyword evidence="3" id="KW-1185">Reference proteome</keyword>
<sequence>MECNHIYTPSIFGFWSITQLLWEEMKTRKNDESRRSMLALANGCTAPVNLAFFSRHVVATMSALASFAPVDHISQGFGHAFPCHMPFGDGYRAFGGHGKTSHKGIYCLDDCLEESWRWGPIHNVVRSANMARSVIHAIIHTMYAFMTCPSMASKGPVSITNRHVAWKCILQMRLAECLVGDETGMIIFTARNDQGRIMVGEGLYILSSLNNIRPRIQRGN</sequence>
<dbReference type="InterPro" id="IPR012340">
    <property type="entry name" value="NA-bd_OB-fold"/>
</dbReference>
<dbReference type="AlphaFoldDB" id="A0AAE1RTV9"/>
<reference evidence="2" key="1">
    <citation type="submission" date="2023-12" db="EMBL/GenBank/DDBJ databases">
        <title>Genome assembly of Anisodus tanguticus.</title>
        <authorList>
            <person name="Wang Y.-J."/>
        </authorList>
    </citation>
    <scope>NUCLEOTIDE SEQUENCE</scope>
    <source>
        <strain evidence="2">KB-2021</strain>
        <tissue evidence="2">Leaf</tissue>
    </source>
</reference>
<feature type="domain" description="Single-stranded DNA binding protein Ssb-like OB fold" evidence="1">
    <location>
        <begin position="169"/>
        <end position="199"/>
    </location>
</feature>